<keyword evidence="2" id="KW-1185">Reference proteome</keyword>
<gene>
    <name evidence="1" type="ORF">E1263_31565</name>
</gene>
<evidence type="ECO:0008006" key="3">
    <source>
        <dbReference type="Google" id="ProtNLM"/>
    </source>
</evidence>
<organism evidence="1 2">
    <name type="scientific">Kribbella antibiotica</name>
    <dbReference type="NCBI Taxonomy" id="190195"/>
    <lineage>
        <taxon>Bacteria</taxon>
        <taxon>Bacillati</taxon>
        <taxon>Actinomycetota</taxon>
        <taxon>Actinomycetes</taxon>
        <taxon>Propionibacteriales</taxon>
        <taxon>Kribbellaceae</taxon>
        <taxon>Kribbella</taxon>
    </lineage>
</organism>
<comment type="caution">
    <text evidence="1">The sequence shown here is derived from an EMBL/GenBank/DDBJ whole genome shotgun (WGS) entry which is preliminary data.</text>
</comment>
<evidence type="ECO:0000313" key="1">
    <source>
        <dbReference type="EMBL" id="TDD49853.1"/>
    </source>
</evidence>
<proteinExistence type="predicted"/>
<dbReference type="EMBL" id="SMKX01000126">
    <property type="protein sequence ID" value="TDD49853.1"/>
    <property type="molecule type" value="Genomic_DNA"/>
</dbReference>
<dbReference type="AlphaFoldDB" id="A0A4R4YWT2"/>
<dbReference type="RefSeq" id="WP_132174034.1">
    <property type="nucleotide sequence ID" value="NZ_SMKX01000126.1"/>
</dbReference>
<reference evidence="1 2" key="1">
    <citation type="submission" date="2019-03" db="EMBL/GenBank/DDBJ databases">
        <title>Draft genome sequences of novel Actinobacteria.</title>
        <authorList>
            <person name="Sahin N."/>
            <person name="Ay H."/>
            <person name="Saygin H."/>
        </authorList>
    </citation>
    <scope>NUCLEOTIDE SEQUENCE [LARGE SCALE GENOMIC DNA]</scope>
    <source>
        <strain evidence="1 2">JCM 13523</strain>
    </source>
</reference>
<name>A0A4R4YWT2_9ACTN</name>
<dbReference type="OrthoDB" id="3816435at2"/>
<accession>A0A4R4YWT2</accession>
<sequence>MRLGEHADDVGWASKRAGLTGWDGEHVIALDWEQFGLGPAGFDLGYLLVALPGAEILAGADSVLRRGAVLTAAFTAASRAAWSLGQPSPGDHLEQLVQLADYIEEASSQAR</sequence>
<protein>
    <recommendedName>
        <fullName evidence="3">Aminoglycoside phosphotransferase domain-containing protein</fullName>
    </recommendedName>
</protein>
<dbReference type="Proteomes" id="UP000295124">
    <property type="component" value="Unassembled WGS sequence"/>
</dbReference>
<evidence type="ECO:0000313" key="2">
    <source>
        <dbReference type="Proteomes" id="UP000295124"/>
    </source>
</evidence>